<dbReference type="EnsemblMetazoa" id="Aqu2.1.36990_001">
    <property type="protein sequence ID" value="Aqu2.1.36990_001"/>
    <property type="gene ID" value="Aqu2.1.36990"/>
</dbReference>
<accession>A0A1X7V9K4</accession>
<reference evidence="1" key="1">
    <citation type="submission" date="2017-05" db="UniProtKB">
        <authorList>
            <consortium name="EnsemblMetazoa"/>
        </authorList>
    </citation>
    <scope>IDENTIFICATION</scope>
</reference>
<sequence>MLAVDVCISIAHKVDSTACTPSSNRTTEHSPGISNIKERSISAIVGVNVSRSSPSVFVKKCLSPFITLALKSCEQSDFHCFVDEENTNGAQKEVHEMLPPPSTNKKWVQEAVAILSNFSGMNVVERKDPVKRIPCSEIAPHICDEIVGDGACFFKTLSKAITGTEANHYAVRVSLTLFILHPENVLAFW</sequence>
<dbReference type="InParanoid" id="A0A1X7V9K4"/>
<proteinExistence type="predicted"/>
<protein>
    <recommendedName>
        <fullName evidence="2">OTU domain-containing protein</fullName>
    </recommendedName>
</protein>
<organism evidence="1">
    <name type="scientific">Amphimedon queenslandica</name>
    <name type="common">Sponge</name>
    <dbReference type="NCBI Taxonomy" id="400682"/>
    <lineage>
        <taxon>Eukaryota</taxon>
        <taxon>Metazoa</taxon>
        <taxon>Porifera</taxon>
        <taxon>Demospongiae</taxon>
        <taxon>Heteroscleromorpha</taxon>
        <taxon>Haplosclerida</taxon>
        <taxon>Niphatidae</taxon>
        <taxon>Amphimedon</taxon>
    </lineage>
</organism>
<name>A0A1X7V9K4_AMPQE</name>
<evidence type="ECO:0008006" key="2">
    <source>
        <dbReference type="Google" id="ProtNLM"/>
    </source>
</evidence>
<evidence type="ECO:0000313" key="1">
    <source>
        <dbReference type="EnsemblMetazoa" id="Aqu2.1.36990_001"/>
    </source>
</evidence>
<dbReference type="AlphaFoldDB" id="A0A1X7V9K4"/>